<dbReference type="RefSeq" id="XP_012649051.1">
    <property type="nucleotide sequence ID" value="XM_012793597.1"/>
</dbReference>
<evidence type="ECO:0000313" key="2">
    <source>
        <dbReference type="Proteomes" id="UP000002899"/>
    </source>
</evidence>
<keyword evidence="2" id="KW-1185">Reference proteome</keyword>
<evidence type="ECO:0000313" key="1">
    <source>
        <dbReference type="EMBL" id="CTQ41040.1"/>
    </source>
</evidence>
<protein>
    <recommendedName>
        <fullName evidence="3">Alpha/beta hydrolase family</fullName>
    </recommendedName>
</protein>
<dbReference type="GeneID" id="24425082"/>
<evidence type="ECO:0008006" key="3">
    <source>
        <dbReference type="Google" id="ProtNLM"/>
    </source>
</evidence>
<name>A0A0K3ARG3_BABMR</name>
<dbReference type="InterPro" id="IPR029058">
    <property type="entry name" value="AB_hydrolase_fold"/>
</dbReference>
<dbReference type="PANTHER" id="PTHR12277">
    <property type="entry name" value="ALPHA/BETA HYDROLASE DOMAIN-CONTAINING PROTEIN"/>
    <property type="match status" value="1"/>
</dbReference>
<reference evidence="1 2" key="1">
    <citation type="journal article" date="2012" name="Nucleic Acids Res.">
        <title>Sequencing of the smallest Apicomplexan genome from the human pathogen Babesia microti.</title>
        <authorList>
            <person name="Cornillot E."/>
            <person name="Hadj-Kaddour K."/>
            <person name="Dassouli A."/>
            <person name="Noel B."/>
            <person name="Ranwez V."/>
            <person name="Vacherie B."/>
            <person name="Augagneur Y."/>
            <person name="Bres V."/>
            <person name="Duclos A."/>
            <person name="Randazzo S."/>
            <person name="Carcy B."/>
            <person name="Debierre-Grockiego F."/>
            <person name="Delbecq S."/>
            <person name="Moubri-Menage K."/>
            <person name="Shams-Eldin H."/>
            <person name="Usmani-Brown S."/>
            <person name="Bringaud F."/>
            <person name="Wincker P."/>
            <person name="Vivares C.P."/>
            <person name="Schwarz R.T."/>
            <person name="Schetters T.P."/>
            <person name="Krause P.J."/>
            <person name="Gorenflot A."/>
            <person name="Berry V."/>
            <person name="Barbe V."/>
            <person name="Ben Mamoun C."/>
        </authorList>
    </citation>
    <scope>NUCLEOTIDE SEQUENCE [LARGE SCALE GENOMIC DNA]</scope>
    <source>
        <strain evidence="1 2">RI</strain>
    </source>
</reference>
<dbReference type="VEuPathDB" id="PiroplasmaDB:BMR1_03g02205"/>
<proteinExistence type="predicted"/>
<organism evidence="1 2">
    <name type="scientific">Babesia microti (strain RI)</name>
    <dbReference type="NCBI Taxonomy" id="1133968"/>
    <lineage>
        <taxon>Eukaryota</taxon>
        <taxon>Sar</taxon>
        <taxon>Alveolata</taxon>
        <taxon>Apicomplexa</taxon>
        <taxon>Aconoidasida</taxon>
        <taxon>Piroplasmida</taxon>
        <taxon>Babesiidae</taxon>
        <taxon>Babesia</taxon>
    </lineage>
</organism>
<dbReference type="EMBL" id="LN871598">
    <property type="protein sequence ID" value="CTQ41040.1"/>
    <property type="molecule type" value="Genomic_DNA"/>
</dbReference>
<accession>A0A0K3ARG3</accession>
<reference evidence="1 2" key="3">
    <citation type="journal article" date="2016" name="Sci. Rep.">
        <title>Genome-wide diversity and gene expression profiling of Babesia microti isolates identify polymorphic genes that mediate host-pathogen interactions.</title>
        <authorList>
            <person name="Silva J.C."/>
            <person name="Cornillot E."/>
            <person name="McCracken C."/>
            <person name="Usmani-Brown S."/>
            <person name="Dwivedi A."/>
            <person name="Ifeonu O.O."/>
            <person name="Crabtree J."/>
            <person name="Gotia H.T."/>
            <person name="Virji A.Z."/>
            <person name="Reynes C."/>
            <person name="Colinge J."/>
            <person name="Kumar V."/>
            <person name="Lawres L."/>
            <person name="Pazzi J.E."/>
            <person name="Pablo J.V."/>
            <person name="Hung C."/>
            <person name="Brancato J."/>
            <person name="Kumari P."/>
            <person name="Orvis J."/>
            <person name="Tretina K."/>
            <person name="Chibucos M."/>
            <person name="Ott S."/>
            <person name="Sadzewicz L."/>
            <person name="Sengamalay N."/>
            <person name="Shetty A.C."/>
            <person name="Su Q."/>
            <person name="Tallon L."/>
            <person name="Fraser C.M."/>
            <person name="Frutos R."/>
            <person name="Molina D.M."/>
            <person name="Krause P.J."/>
            <person name="Ben Mamoun C."/>
        </authorList>
    </citation>
    <scope>NUCLEOTIDE SEQUENCE [LARGE SCALE GENOMIC DNA]</scope>
    <source>
        <strain evidence="1 2">RI</strain>
    </source>
</reference>
<dbReference type="KEGG" id="bmic:BMR1_03g02205"/>
<dbReference type="OrthoDB" id="349480at2759"/>
<dbReference type="Proteomes" id="UP000002899">
    <property type="component" value="Chromosome III"/>
</dbReference>
<dbReference type="AlphaFoldDB" id="A0A0K3ARG3"/>
<sequence length="483" mass="55932">MSSRYKNSGNDRPKNTGFNLKRILYLMAHSQIVSSKSHGDDSWQRSLCYSNKNFNSFPRDMLLLYRRMAAVFESHWTRIQTLTIYQGIERNVSFMIPALSNHCELRFQKSQKPIIYLCCGGKDMVALDWLPFIAKFFQSHPNETNTSFLLVEYPGYGFNMGTATPRTCTDIALQTMKKGLEMYPNKDVTVKFLGYSLGAAVLLDSANIIYSYIHSGNTDKYSSNMKPRQFSLAKYNVTNITNFRDQRHLSRLCKIKTKIPQVLPNKNRIMPFSSVRDSCHPKPRSNRAGVFVRIKRKLRFHRARVAINSRRWLRRPVTPHVIGKWLKRINLQQMILIAPFTSTAECVAAYLKVPSILRSFSAHLFSFFQNDSTKYNNRSVVRRLFENLSKFKQKFKLIVFHGDKDKIVPCYMGQQIIDEAALWPNVHKCTNETCPPWPLHAKMCIIPGADHTTICSNSEHLDYIFKAMCIHSDPNEIFDRISH</sequence>
<reference evidence="1 2" key="2">
    <citation type="journal article" date="2013" name="PLoS ONE">
        <title>Whole genome mapping and re-organization of the nuclear and mitochondrial genomes of Babesia microti isolates.</title>
        <authorList>
            <person name="Cornillot E."/>
            <person name="Dassouli A."/>
            <person name="Garg A."/>
            <person name="Pachikara N."/>
            <person name="Randazzo S."/>
            <person name="Depoix D."/>
            <person name="Carcy B."/>
            <person name="Delbecq S."/>
            <person name="Frutos R."/>
            <person name="Silva J.C."/>
            <person name="Sutton R."/>
            <person name="Krause P.J."/>
            <person name="Mamoun C.B."/>
        </authorList>
    </citation>
    <scope>NUCLEOTIDE SEQUENCE [LARGE SCALE GENOMIC DNA]</scope>
    <source>
        <strain evidence="1 2">RI</strain>
    </source>
</reference>
<dbReference type="SUPFAM" id="SSF53474">
    <property type="entry name" value="alpha/beta-Hydrolases"/>
    <property type="match status" value="1"/>
</dbReference>